<dbReference type="PANTHER" id="PTHR43653:SF1">
    <property type="entry name" value="CYTOCHROME C-TYPE BIOGENESIS PROTEIN CCMF"/>
    <property type="match status" value="1"/>
</dbReference>
<dbReference type="InterPro" id="IPR003568">
    <property type="entry name" value="Cyt_c_biogenesis_CcmF"/>
</dbReference>
<evidence type="ECO:0000259" key="12">
    <source>
        <dbReference type="Pfam" id="PF16327"/>
    </source>
</evidence>
<keyword evidence="13" id="KW-0456">Lyase</keyword>
<keyword evidence="8 10" id="KW-0472">Membrane</keyword>
<comment type="function">
    <text evidence="9">Required for the biogenesis of c-type cytochromes. Possible subunit of a heme lyase.</text>
</comment>
<dbReference type="InterPro" id="IPR003567">
    <property type="entry name" value="Cyt_c_biogenesis"/>
</dbReference>
<evidence type="ECO:0000256" key="10">
    <source>
        <dbReference type="SAM" id="Phobius"/>
    </source>
</evidence>
<dbReference type="GO" id="GO:0005886">
    <property type="term" value="C:plasma membrane"/>
    <property type="evidence" value="ECO:0007669"/>
    <property type="project" value="UniProtKB-SubCell"/>
</dbReference>
<feature type="transmembrane region" description="Helical" evidence="10">
    <location>
        <begin position="209"/>
        <end position="229"/>
    </location>
</feature>
<keyword evidence="5 10" id="KW-0812">Transmembrane</keyword>
<feature type="transmembrane region" description="Helical" evidence="10">
    <location>
        <begin position="624"/>
        <end position="640"/>
    </location>
</feature>
<protein>
    <submittedName>
        <fullName evidence="13">Heme lyase CcmF/NrfE family subunit</fullName>
    </submittedName>
</protein>
<evidence type="ECO:0000313" key="13">
    <source>
        <dbReference type="EMBL" id="MBK7424216.1"/>
    </source>
</evidence>
<feature type="transmembrane region" description="Helical" evidence="10">
    <location>
        <begin position="312"/>
        <end position="331"/>
    </location>
</feature>
<keyword evidence="3" id="KW-1003">Cell membrane</keyword>
<dbReference type="PRINTS" id="PR01410">
    <property type="entry name" value="CCBIOGENESIS"/>
</dbReference>
<evidence type="ECO:0000256" key="5">
    <source>
        <dbReference type="ARBA" id="ARBA00022692"/>
    </source>
</evidence>
<reference evidence="13" key="1">
    <citation type="submission" date="2020-10" db="EMBL/GenBank/DDBJ databases">
        <title>Connecting structure to function with the recovery of over 1000 high-quality activated sludge metagenome-assembled genomes encoding full-length rRNA genes using long-read sequencing.</title>
        <authorList>
            <person name="Singleton C.M."/>
            <person name="Petriglieri F."/>
            <person name="Kristensen J.M."/>
            <person name="Kirkegaard R.H."/>
            <person name="Michaelsen T.Y."/>
            <person name="Andersen M.H."/>
            <person name="Karst S.M."/>
            <person name="Dueholm M.S."/>
            <person name="Nielsen P.H."/>
            <person name="Albertsen M."/>
        </authorList>
    </citation>
    <scope>NUCLEOTIDE SEQUENCE</scope>
    <source>
        <strain evidence="13">EsbW_18-Q3-R4-48_MAXAC.044</strain>
    </source>
</reference>
<evidence type="ECO:0000256" key="2">
    <source>
        <dbReference type="ARBA" id="ARBA00009186"/>
    </source>
</evidence>
<dbReference type="PRINTS" id="PR01411">
    <property type="entry name" value="CCMFBIOGNSIS"/>
</dbReference>
<feature type="transmembrane region" description="Helical" evidence="10">
    <location>
        <begin position="42"/>
        <end position="62"/>
    </location>
</feature>
<evidence type="ECO:0000256" key="9">
    <source>
        <dbReference type="ARBA" id="ARBA00037230"/>
    </source>
</evidence>
<dbReference type="InterPro" id="IPR002541">
    <property type="entry name" value="Cyt_c_assembly"/>
</dbReference>
<evidence type="ECO:0000313" key="14">
    <source>
        <dbReference type="Proteomes" id="UP000886602"/>
    </source>
</evidence>
<evidence type="ECO:0000259" key="11">
    <source>
        <dbReference type="Pfam" id="PF01578"/>
    </source>
</evidence>
<dbReference type="GO" id="GO:0020037">
    <property type="term" value="F:heme binding"/>
    <property type="evidence" value="ECO:0007669"/>
    <property type="project" value="InterPro"/>
</dbReference>
<feature type="transmembrane region" description="Helical" evidence="10">
    <location>
        <begin position="274"/>
        <end position="292"/>
    </location>
</feature>
<evidence type="ECO:0000256" key="7">
    <source>
        <dbReference type="ARBA" id="ARBA00022989"/>
    </source>
</evidence>
<feature type="transmembrane region" description="Helical" evidence="10">
    <location>
        <begin position="425"/>
        <end position="443"/>
    </location>
</feature>
<accession>A0A9D7I8E6</accession>
<keyword evidence="6" id="KW-0201">Cytochrome c-type biogenesis</keyword>
<evidence type="ECO:0000256" key="1">
    <source>
        <dbReference type="ARBA" id="ARBA00004429"/>
    </source>
</evidence>
<feature type="domain" description="Cytochrome c assembly protein" evidence="11">
    <location>
        <begin position="89"/>
        <end position="295"/>
    </location>
</feature>
<dbReference type="PANTHER" id="PTHR43653">
    <property type="entry name" value="CYTOCHROME C ASSEMBLY PROTEIN-RELATED"/>
    <property type="match status" value="1"/>
</dbReference>
<feature type="domain" description="Cytochrome c-type biogenesis protein CcmF C-terminal" evidence="12">
    <location>
        <begin position="315"/>
        <end position="643"/>
    </location>
</feature>
<dbReference type="NCBIfam" id="TIGR00353">
    <property type="entry name" value="nrfE"/>
    <property type="match status" value="1"/>
</dbReference>
<feature type="transmembrane region" description="Helical" evidence="10">
    <location>
        <begin position="249"/>
        <end position="265"/>
    </location>
</feature>
<feature type="transmembrane region" description="Helical" evidence="10">
    <location>
        <begin position="449"/>
        <end position="469"/>
    </location>
</feature>
<feature type="transmembrane region" description="Helical" evidence="10">
    <location>
        <begin position="177"/>
        <end position="197"/>
    </location>
</feature>
<keyword evidence="4" id="KW-0997">Cell inner membrane</keyword>
<feature type="transmembrane region" description="Helical" evidence="10">
    <location>
        <begin position="96"/>
        <end position="114"/>
    </location>
</feature>
<sequence>MIPELGHFALIVSLCVALVQGTLPLLGAHWRRPQWIALARPAAIAQALLMAVAFACLTTAFVQNDFSVVYVAQHSNTLLPLPYRVAAVWGGHEGSLLLWVVMLVMWTLAVALFSKQLPDTMVARILGVLALVTAGFLLFILLTSNPFDRLLPAAEEGRDLNPLLQDPGLIIHPPMLYMGYVGFSVAYAFAVAALLSGQLDAAWARWSRPWTIAAWIFLTLGIALGSWWAYYELGWGGWWFWDPVENASFMPWLVGTALIHSLAVTEKRGSFKNWTVLLAISAFSLSLLGTFLVRSGVLTSVHAFATDPRRGIFILVFLVAVIGSSLALFAWRAPRVGLGGRFALLSRESLLLTNNVLLVVACASVLLGTLYPLLIDALGAGKLSVGPPYFDSVFAPLMIPALFLMGVAPFARWKQASFGELARTLRWAFVAAALVGLVAPFFFGEWKPLVALSLLLAAWIVFSGSLNFVERVQSTRAGQPFLSAALKQPRSFFGMHTAHVGIAVFVVGVAMVSGYQAEKDVKMEVGDSVSVGGYTFRFNGVRQEKGPNYVALVGDIDLLKGDRTIRKMNPEKRNYLSSSMPMTEAAIDTGFLRDVYVSLGEPIDKARPDAAWAVRVYHKPFVDWIWGGCVLMALGGLLAMSDRRYRSRSRAASSIDIALTQKA</sequence>
<evidence type="ECO:0000256" key="6">
    <source>
        <dbReference type="ARBA" id="ARBA00022748"/>
    </source>
</evidence>
<comment type="caution">
    <text evidence="13">The sequence shown here is derived from an EMBL/GenBank/DDBJ whole genome shotgun (WGS) entry which is preliminary data.</text>
</comment>
<evidence type="ECO:0000256" key="8">
    <source>
        <dbReference type="ARBA" id="ARBA00023136"/>
    </source>
</evidence>
<dbReference type="GO" id="GO:0016829">
    <property type="term" value="F:lyase activity"/>
    <property type="evidence" value="ECO:0007669"/>
    <property type="project" value="UniProtKB-KW"/>
</dbReference>
<evidence type="ECO:0000256" key="4">
    <source>
        <dbReference type="ARBA" id="ARBA00022519"/>
    </source>
</evidence>
<feature type="transmembrane region" description="Helical" evidence="10">
    <location>
        <begin position="6"/>
        <end position="30"/>
    </location>
</feature>
<name>A0A9D7I8E6_9RHOO</name>
<comment type="similarity">
    <text evidence="2">Belongs to the CcmF/CycK/Ccl1/NrfE/CcsA family.</text>
</comment>
<proteinExistence type="inferred from homology"/>
<dbReference type="GO" id="GO:0015232">
    <property type="term" value="F:heme transmembrane transporter activity"/>
    <property type="evidence" value="ECO:0007669"/>
    <property type="project" value="InterPro"/>
</dbReference>
<feature type="transmembrane region" description="Helical" evidence="10">
    <location>
        <begin position="121"/>
        <end position="142"/>
    </location>
</feature>
<feature type="transmembrane region" description="Helical" evidence="10">
    <location>
        <begin position="352"/>
        <end position="373"/>
    </location>
</feature>
<dbReference type="GO" id="GO:0017004">
    <property type="term" value="P:cytochrome complex assembly"/>
    <property type="evidence" value="ECO:0007669"/>
    <property type="project" value="UniProtKB-KW"/>
</dbReference>
<evidence type="ECO:0000256" key="3">
    <source>
        <dbReference type="ARBA" id="ARBA00022475"/>
    </source>
</evidence>
<dbReference type="InterPro" id="IPR032523">
    <property type="entry name" value="CcmF_C"/>
</dbReference>
<dbReference type="EMBL" id="JADJNC010000025">
    <property type="protein sequence ID" value="MBK7424216.1"/>
    <property type="molecule type" value="Genomic_DNA"/>
</dbReference>
<organism evidence="13 14">
    <name type="scientific">Candidatus Propionivibrio dominans</name>
    <dbReference type="NCBI Taxonomy" id="2954373"/>
    <lineage>
        <taxon>Bacteria</taxon>
        <taxon>Pseudomonadati</taxon>
        <taxon>Pseudomonadota</taxon>
        <taxon>Betaproteobacteria</taxon>
        <taxon>Rhodocyclales</taxon>
        <taxon>Rhodocyclaceae</taxon>
        <taxon>Propionivibrio</taxon>
    </lineage>
</organism>
<dbReference type="Pfam" id="PF01578">
    <property type="entry name" value="Cytochrom_C_asm"/>
    <property type="match status" value="1"/>
</dbReference>
<dbReference type="AlphaFoldDB" id="A0A9D7I8E6"/>
<dbReference type="NCBIfam" id="NF007691">
    <property type="entry name" value="PRK10369.1"/>
    <property type="match status" value="1"/>
</dbReference>
<gene>
    <name evidence="13" type="ORF">IPJ48_14690</name>
</gene>
<keyword evidence="7 10" id="KW-1133">Transmembrane helix</keyword>
<dbReference type="Proteomes" id="UP000886602">
    <property type="component" value="Unassembled WGS sequence"/>
</dbReference>
<feature type="transmembrane region" description="Helical" evidence="10">
    <location>
        <begin position="490"/>
        <end position="515"/>
    </location>
</feature>
<feature type="transmembrane region" description="Helical" evidence="10">
    <location>
        <begin position="393"/>
        <end position="413"/>
    </location>
</feature>
<dbReference type="Pfam" id="PF16327">
    <property type="entry name" value="CcmF_C"/>
    <property type="match status" value="1"/>
</dbReference>
<comment type="subcellular location">
    <subcellularLocation>
        <location evidence="1">Cell inner membrane</location>
        <topology evidence="1">Multi-pass membrane protein</topology>
    </subcellularLocation>
</comment>